<dbReference type="NCBIfam" id="TIGR03971">
    <property type="entry name" value="SDR_subfam_1"/>
    <property type="match status" value="1"/>
</dbReference>
<dbReference type="Proteomes" id="UP000565711">
    <property type="component" value="Unassembled WGS sequence"/>
</dbReference>
<dbReference type="EMBL" id="JAAXOP010000006">
    <property type="protein sequence ID" value="NKY51263.1"/>
    <property type="molecule type" value="Genomic_DNA"/>
</dbReference>
<evidence type="ECO:0000256" key="3">
    <source>
        <dbReference type="ARBA" id="ARBA00023027"/>
    </source>
</evidence>
<dbReference type="GO" id="GO:0006633">
    <property type="term" value="P:fatty acid biosynthetic process"/>
    <property type="evidence" value="ECO:0007669"/>
    <property type="project" value="TreeGrafter"/>
</dbReference>
<dbReference type="InterPro" id="IPR002347">
    <property type="entry name" value="SDR_fam"/>
</dbReference>
<keyword evidence="2" id="KW-0560">Oxidoreductase</keyword>
<sequence length="282" mass="29359">MTTENTNFAGTVALVTGAARGQGRSHAIAFAERGADLVICDSCSDAPGIGYPLGTEQELAETARRIEALGRRVISRQVNTADRSALEALVTHADNEFGHIDIAVANAGVSAVAPITDHDQQVWDSVIGANLVGVFNTIAAVAPGMTRRGYGRIVTISSMLGRTAVPGQAAYCASKWGVIGMSKSAASELAPQGVTVNVVAPGNIDTPMVRNDNLYRVVRPDLNDPTWDDVAPVLQQNHAVPIAVLDPFDVTRAVLFLADKASAHITGIVVPVDAGAASRTSA</sequence>
<name>A0A846XVV4_9NOCA</name>
<comment type="caution">
    <text evidence="5">The sequence shown here is derived from an EMBL/GenBank/DDBJ whole genome shotgun (WGS) entry which is preliminary data.</text>
</comment>
<dbReference type="GO" id="GO:0048038">
    <property type="term" value="F:quinone binding"/>
    <property type="evidence" value="ECO:0007669"/>
    <property type="project" value="TreeGrafter"/>
</dbReference>
<dbReference type="Pfam" id="PF00106">
    <property type="entry name" value="adh_short"/>
    <property type="match status" value="1"/>
</dbReference>
<proteinExistence type="inferred from homology"/>
<dbReference type="AlphaFoldDB" id="A0A846XVV4"/>
<evidence type="ECO:0000313" key="5">
    <source>
        <dbReference type="EMBL" id="NKY51263.1"/>
    </source>
</evidence>
<dbReference type="PANTHER" id="PTHR42760">
    <property type="entry name" value="SHORT-CHAIN DEHYDROGENASES/REDUCTASES FAMILY MEMBER"/>
    <property type="match status" value="1"/>
</dbReference>
<dbReference type="PROSITE" id="PS00061">
    <property type="entry name" value="ADH_SHORT"/>
    <property type="match status" value="1"/>
</dbReference>
<evidence type="ECO:0000256" key="1">
    <source>
        <dbReference type="ARBA" id="ARBA00006484"/>
    </source>
</evidence>
<dbReference type="PRINTS" id="PR00081">
    <property type="entry name" value="GDHRDH"/>
</dbReference>
<keyword evidence="6" id="KW-1185">Reference proteome</keyword>
<keyword evidence="3" id="KW-0520">NAD</keyword>
<dbReference type="InterPro" id="IPR023985">
    <property type="entry name" value="SDR_subfam_1"/>
</dbReference>
<dbReference type="PANTHER" id="PTHR42760:SF133">
    <property type="entry name" value="3-OXOACYL-[ACYL-CARRIER-PROTEIN] REDUCTASE"/>
    <property type="match status" value="1"/>
</dbReference>
<dbReference type="RefSeq" id="WP_067872618.1">
    <property type="nucleotide sequence ID" value="NZ_JAAXOP010000006.1"/>
</dbReference>
<comment type="similarity">
    <text evidence="1 4">Belongs to the short-chain dehydrogenases/reductases (SDR) family.</text>
</comment>
<evidence type="ECO:0000256" key="4">
    <source>
        <dbReference type="RuleBase" id="RU000363"/>
    </source>
</evidence>
<organism evidence="5 6">
    <name type="scientific">Nocardia vermiculata</name>
    <dbReference type="NCBI Taxonomy" id="257274"/>
    <lineage>
        <taxon>Bacteria</taxon>
        <taxon>Bacillati</taxon>
        <taxon>Actinomycetota</taxon>
        <taxon>Actinomycetes</taxon>
        <taxon>Mycobacteriales</taxon>
        <taxon>Nocardiaceae</taxon>
        <taxon>Nocardia</taxon>
    </lineage>
</organism>
<dbReference type="GO" id="GO:0016616">
    <property type="term" value="F:oxidoreductase activity, acting on the CH-OH group of donors, NAD or NADP as acceptor"/>
    <property type="evidence" value="ECO:0007669"/>
    <property type="project" value="TreeGrafter"/>
</dbReference>
<dbReference type="FunFam" id="3.40.50.720:FF:000084">
    <property type="entry name" value="Short-chain dehydrogenase reductase"/>
    <property type="match status" value="1"/>
</dbReference>
<dbReference type="InterPro" id="IPR020904">
    <property type="entry name" value="Sc_DH/Rdtase_CS"/>
</dbReference>
<protein>
    <submittedName>
        <fullName evidence="5">Mycofactocin-coupled SDR family oxidoreductase</fullName>
    </submittedName>
</protein>
<accession>A0A846XVV4</accession>
<evidence type="ECO:0000313" key="6">
    <source>
        <dbReference type="Proteomes" id="UP000565711"/>
    </source>
</evidence>
<dbReference type="InterPro" id="IPR036291">
    <property type="entry name" value="NAD(P)-bd_dom_sf"/>
</dbReference>
<gene>
    <name evidence="5" type="ORF">HGA08_13650</name>
</gene>
<dbReference type="SUPFAM" id="SSF51735">
    <property type="entry name" value="NAD(P)-binding Rossmann-fold domains"/>
    <property type="match status" value="1"/>
</dbReference>
<dbReference type="Gene3D" id="3.40.50.720">
    <property type="entry name" value="NAD(P)-binding Rossmann-like Domain"/>
    <property type="match status" value="1"/>
</dbReference>
<evidence type="ECO:0000256" key="2">
    <source>
        <dbReference type="ARBA" id="ARBA00023002"/>
    </source>
</evidence>
<dbReference type="PRINTS" id="PR00080">
    <property type="entry name" value="SDRFAMILY"/>
</dbReference>
<reference evidence="5 6" key="1">
    <citation type="submission" date="2020-04" db="EMBL/GenBank/DDBJ databases">
        <title>MicrobeNet Type strains.</title>
        <authorList>
            <person name="Nicholson A.C."/>
        </authorList>
    </citation>
    <scope>NUCLEOTIDE SEQUENCE [LARGE SCALE GENOMIC DNA]</scope>
    <source>
        <strain evidence="5 6">JCM 12354</strain>
    </source>
</reference>